<evidence type="ECO:0000313" key="2">
    <source>
        <dbReference type="Proteomes" id="UP001215598"/>
    </source>
</evidence>
<organism evidence="1 2">
    <name type="scientific">Mycena metata</name>
    <dbReference type="NCBI Taxonomy" id="1033252"/>
    <lineage>
        <taxon>Eukaryota</taxon>
        <taxon>Fungi</taxon>
        <taxon>Dikarya</taxon>
        <taxon>Basidiomycota</taxon>
        <taxon>Agaricomycotina</taxon>
        <taxon>Agaricomycetes</taxon>
        <taxon>Agaricomycetidae</taxon>
        <taxon>Agaricales</taxon>
        <taxon>Marasmiineae</taxon>
        <taxon>Mycenaceae</taxon>
        <taxon>Mycena</taxon>
    </lineage>
</organism>
<gene>
    <name evidence="1" type="ORF">B0H16DRAFT_1745937</name>
</gene>
<sequence>MSVVRNSLNKDYNLNQVLSSLPKPVWTAIFGMVLQHGVGCYRLAFRLRNVLLHVCKFWRCIVKNAAAFWTRVHLKTTTSVDLATTILESSRDLPLEVRVDFRGSRVHGICEDMDALLHLISAHMCRTRTITAILDSDPSRRCFQQSLLFARLPQLSGFTVTRGSISGHLRPSPCVLTWVPEYSRSLSLRLQNVSFAWIAKGDFAHLRTLVLRDMSYDRAPTWADFSTLFVVATGLQQLSLRAVGCSGLPLLRHGTPVMKRLMELDLCFGNDTSFEHAMRLLRLPCLRTFKFTAFTSEEFDAIGRCSASLARVTTFIIDGTFDEHYKLSRIFLNMPSLANLELLSNGSTATAALLACDKWLTVTFGTQSLGCPDLSVLAVPDSPESWDIAASFVKRRYSRGGMLSQVVFGETRAYWCIYDVNVITMQPVENTSRGPVYVRYGEPRWLRDGY</sequence>
<protein>
    <recommendedName>
        <fullName evidence="3">F-box domain-containing protein</fullName>
    </recommendedName>
</protein>
<proteinExistence type="predicted"/>
<evidence type="ECO:0000313" key="1">
    <source>
        <dbReference type="EMBL" id="KAJ7709290.1"/>
    </source>
</evidence>
<dbReference type="AlphaFoldDB" id="A0AAD7H083"/>
<reference evidence="1" key="1">
    <citation type="submission" date="2023-03" db="EMBL/GenBank/DDBJ databases">
        <title>Massive genome expansion in bonnet fungi (Mycena s.s.) driven by repeated elements and novel gene families across ecological guilds.</title>
        <authorList>
            <consortium name="Lawrence Berkeley National Laboratory"/>
            <person name="Harder C.B."/>
            <person name="Miyauchi S."/>
            <person name="Viragh M."/>
            <person name="Kuo A."/>
            <person name="Thoen E."/>
            <person name="Andreopoulos B."/>
            <person name="Lu D."/>
            <person name="Skrede I."/>
            <person name="Drula E."/>
            <person name="Henrissat B."/>
            <person name="Morin E."/>
            <person name="Kohler A."/>
            <person name="Barry K."/>
            <person name="LaButti K."/>
            <person name="Morin E."/>
            <person name="Salamov A."/>
            <person name="Lipzen A."/>
            <person name="Mereny Z."/>
            <person name="Hegedus B."/>
            <person name="Baldrian P."/>
            <person name="Stursova M."/>
            <person name="Weitz H."/>
            <person name="Taylor A."/>
            <person name="Grigoriev I.V."/>
            <person name="Nagy L.G."/>
            <person name="Martin F."/>
            <person name="Kauserud H."/>
        </authorList>
    </citation>
    <scope>NUCLEOTIDE SEQUENCE</scope>
    <source>
        <strain evidence="1">CBHHK182m</strain>
    </source>
</reference>
<keyword evidence="2" id="KW-1185">Reference proteome</keyword>
<name>A0AAD7H083_9AGAR</name>
<evidence type="ECO:0008006" key="3">
    <source>
        <dbReference type="Google" id="ProtNLM"/>
    </source>
</evidence>
<dbReference type="Gene3D" id="3.80.10.10">
    <property type="entry name" value="Ribonuclease Inhibitor"/>
    <property type="match status" value="1"/>
</dbReference>
<dbReference type="Proteomes" id="UP001215598">
    <property type="component" value="Unassembled WGS sequence"/>
</dbReference>
<accession>A0AAD7H083</accession>
<comment type="caution">
    <text evidence="1">The sequence shown here is derived from an EMBL/GenBank/DDBJ whole genome shotgun (WGS) entry which is preliminary data.</text>
</comment>
<dbReference type="SUPFAM" id="SSF52058">
    <property type="entry name" value="L domain-like"/>
    <property type="match status" value="1"/>
</dbReference>
<dbReference type="InterPro" id="IPR032675">
    <property type="entry name" value="LRR_dom_sf"/>
</dbReference>
<dbReference type="EMBL" id="JARKIB010000422">
    <property type="protein sequence ID" value="KAJ7709290.1"/>
    <property type="molecule type" value="Genomic_DNA"/>
</dbReference>